<gene>
    <name evidence="3" type="primary">ga08363</name>
    <name evidence="3" type="ORF">PR202_ga08363</name>
</gene>
<reference evidence="3" key="1">
    <citation type="journal article" date="2018" name="DNA Res.">
        <title>Multiple hybrid de novo genome assembly of finger millet, an orphan allotetraploid crop.</title>
        <authorList>
            <person name="Hatakeyama M."/>
            <person name="Aluri S."/>
            <person name="Balachadran M.T."/>
            <person name="Sivarajan S.R."/>
            <person name="Patrignani A."/>
            <person name="Gruter S."/>
            <person name="Poveda L."/>
            <person name="Shimizu-Inatsugi R."/>
            <person name="Baeten J."/>
            <person name="Francoijs K.J."/>
            <person name="Nataraja K.N."/>
            <person name="Reddy Y.A.N."/>
            <person name="Phadnis S."/>
            <person name="Ravikumar R.L."/>
            <person name="Schlapbach R."/>
            <person name="Sreeman S.M."/>
            <person name="Shimizu K.K."/>
        </authorList>
    </citation>
    <scope>NUCLEOTIDE SEQUENCE</scope>
</reference>
<dbReference type="PANTHER" id="PTHR47965">
    <property type="entry name" value="ASPARTYL PROTEASE-RELATED"/>
    <property type="match status" value="1"/>
</dbReference>
<comment type="caution">
    <text evidence="3">The sequence shown here is derived from an EMBL/GenBank/DDBJ whole genome shotgun (WGS) entry which is preliminary data.</text>
</comment>
<name>A0AAV5C214_ELECO</name>
<dbReference type="AlphaFoldDB" id="A0AAV5C214"/>
<evidence type="ECO:0000313" key="3">
    <source>
        <dbReference type="EMBL" id="GJM91940.1"/>
    </source>
</evidence>
<dbReference type="InterPro" id="IPR033121">
    <property type="entry name" value="PEPTIDASE_A1"/>
</dbReference>
<dbReference type="PANTHER" id="PTHR47965:SF17">
    <property type="entry name" value="OS01G0936900 PROTEIN"/>
    <property type="match status" value="1"/>
</dbReference>
<feature type="domain" description="Peptidase A1" evidence="2">
    <location>
        <begin position="1"/>
        <end position="240"/>
    </location>
</feature>
<dbReference type="SUPFAM" id="SSF50630">
    <property type="entry name" value="Acid proteases"/>
    <property type="match status" value="1"/>
</dbReference>
<dbReference type="InterPro" id="IPR001461">
    <property type="entry name" value="Aspartic_peptidase_A1"/>
</dbReference>
<accession>A0AAV5C214</accession>
<reference evidence="3" key="2">
    <citation type="submission" date="2021-12" db="EMBL/GenBank/DDBJ databases">
        <title>Resequencing data analysis of finger millet.</title>
        <authorList>
            <person name="Hatakeyama M."/>
            <person name="Aluri S."/>
            <person name="Balachadran M.T."/>
            <person name="Sivarajan S.R."/>
            <person name="Poveda L."/>
            <person name="Shimizu-Inatsugi R."/>
            <person name="Schlapbach R."/>
            <person name="Sreeman S.M."/>
            <person name="Shimizu K.K."/>
        </authorList>
    </citation>
    <scope>NUCLEOTIDE SEQUENCE</scope>
</reference>
<dbReference type="InterPro" id="IPR032799">
    <property type="entry name" value="TAXi_C"/>
</dbReference>
<evidence type="ECO:0000259" key="2">
    <source>
        <dbReference type="PROSITE" id="PS51767"/>
    </source>
</evidence>
<comment type="similarity">
    <text evidence="1">Belongs to the peptidase A1 family.</text>
</comment>
<dbReference type="Pfam" id="PF14541">
    <property type="entry name" value="TAXi_C"/>
    <property type="match status" value="1"/>
</dbReference>
<keyword evidence="4" id="KW-1185">Reference proteome</keyword>
<dbReference type="PROSITE" id="PS51767">
    <property type="entry name" value="PEPTIDASE_A1"/>
    <property type="match status" value="1"/>
</dbReference>
<dbReference type="GO" id="GO:0004190">
    <property type="term" value="F:aspartic-type endopeptidase activity"/>
    <property type="evidence" value="ECO:0007669"/>
    <property type="project" value="InterPro"/>
</dbReference>
<sequence>MTRLPESLPTQVASTFKLPKQFALCLPRTGTTGAAIFGGGPFQLMASPQPVELAQDLRQNQIPFVKNPGNGAYYLRVHGINVNNMPLSLPAGALDLDPSSGEGGVMLSTTQQYVVSVEGVATYTSLRSDLYRALHDAFDAATSGISRAPAVEPFQLCYQASALGYAVPNVDLLLDNGRTWSIPGSDSLVQVDGNTVCFAFQEMTALIRVPHSSPAVAFGGYQLEDHLLLFDLDKETFAFSGPLAGIRTSCSNFNFTMGSS</sequence>
<dbReference type="EMBL" id="BQKI01000004">
    <property type="protein sequence ID" value="GJM91940.1"/>
    <property type="molecule type" value="Genomic_DNA"/>
</dbReference>
<evidence type="ECO:0000313" key="4">
    <source>
        <dbReference type="Proteomes" id="UP001054889"/>
    </source>
</evidence>
<proteinExistence type="inferred from homology"/>
<dbReference type="Gene3D" id="2.40.70.10">
    <property type="entry name" value="Acid Proteases"/>
    <property type="match status" value="2"/>
</dbReference>
<organism evidence="3 4">
    <name type="scientific">Eleusine coracana subsp. coracana</name>
    <dbReference type="NCBI Taxonomy" id="191504"/>
    <lineage>
        <taxon>Eukaryota</taxon>
        <taxon>Viridiplantae</taxon>
        <taxon>Streptophyta</taxon>
        <taxon>Embryophyta</taxon>
        <taxon>Tracheophyta</taxon>
        <taxon>Spermatophyta</taxon>
        <taxon>Magnoliopsida</taxon>
        <taxon>Liliopsida</taxon>
        <taxon>Poales</taxon>
        <taxon>Poaceae</taxon>
        <taxon>PACMAD clade</taxon>
        <taxon>Chloridoideae</taxon>
        <taxon>Cynodonteae</taxon>
        <taxon>Eleusininae</taxon>
        <taxon>Eleusine</taxon>
    </lineage>
</organism>
<evidence type="ECO:0000256" key="1">
    <source>
        <dbReference type="ARBA" id="ARBA00007447"/>
    </source>
</evidence>
<dbReference type="GO" id="GO:0006508">
    <property type="term" value="P:proteolysis"/>
    <property type="evidence" value="ECO:0007669"/>
    <property type="project" value="InterPro"/>
</dbReference>
<protein>
    <recommendedName>
        <fullName evidence="2">Peptidase A1 domain-containing protein</fullName>
    </recommendedName>
</protein>
<dbReference type="InterPro" id="IPR021109">
    <property type="entry name" value="Peptidase_aspartic_dom_sf"/>
</dbReference>
<dbReference type="Proteomes" id="UP001054889">
    <property type="component" value="Unassembled WGS sequence"/>
</dbReference>